<dbReference type="EMBL" id="JHEH01000011">
    <property type="protein sequence ID" value="KEP69707.1"/>
    <property type="molecule type" value="Genomic_DNA"/>
</dbReference>
<name>A0A074U4Z7_9RHOB</name>
<feature type="domain" description="Transglycosylase SLT" evidence="3">
    <location>
        <begin position="102"/>
        <end position="161"/>
    </location>
</feature>
<proteinExistence type="inferred from homology"/>
<keyword evidence="5" id="KW-1185">Reference proteome</keyword>
<evidence type="ECO:0000256" key="1">
    <source>
        <dbReference type="ARBA" id="ARBA00009387"/>
    </source>
</evidence>
<dbReference type="Pfam" id="PF01464">
    <property type="entry name" value="SLT"/>
    <property type="match status" value="1"/>
</dbReference>
<dbReference type="RefSeq" id="WP_038065882.1">
    <property type="nucleotide sequence ID" value="NZ_FOVB01000001.1"/>
</dbReference>
<comment type="similarity">
    <text evidence="1">Belongs to the virb1 family.</text>
</comment>
<evidence type="ECO:0000313" key="5">
    <source>
        <dbReference type="Proteomes" id="UP000027725"/>
    </source>
</evidence>
<comment type="caution">
    <text evidence="4">The sequence shown here is derived from an EMBL/GenBank/DDBJ whole genome shotgun (WGS) entry which is preliminary data.</text>
</comment>
<evidence type="ECO:0000259" key="3">
    <source>
        <dbReference type="Pfam" id="PF01464"/>
    </source>
</evidence>
<feature type="signal peptide" evidence="2">
    <location>
        <begin position="1"/>
        <end position="24"/>
    </location>
</feature>
<sequence length="266" mass="30020">MQQICLAFCLIGALLVMPMRLVHARSLDTAAMCERTAELVAGETKVPISVLKAISLTETGRKRDGTFRPWPWTVNMEGAGHWFDTRDEALRYVFREYKRGARSFDVGCFQINFKWHGDQFASIEEMFDPLANGRYAARFLRELYEELGDWTQAAGAFHSRTKIHADRYSKRFASLREGFIEEDRNMAQLRPARIQDTAAISPTRSSQDLSDIPEIPDIVSAQNPVVPPRRANSYPLLIRDESATPRLGHAAGASLFASALARRAEK</sequence>
<dbReference type="InterPro" id="IPR023346">
    <property type="entry name" value="Lysozyme-like_dom_sf"/>
</dbReference>
<keyword evidence="2" id="KW-0732">Signal</keyword>
<accession>A0A074U4Z7</accession>
<organism evidence="4 5">
    <name type="scientific">Thioclava dalianensis</name>
    <dbReference type="NCBI Taxonomy" id="1185766"/>
    <lineage>
        <taxon>Bacteria</taxon>
        <taxon>Pseudomonadati</taxon>
        <taxon>Pseudomonadota</taxon>
        <taxon>Alphaproteobacteria</taxon>
        <taxon>Rhodobacterales</taxon>
        <taxon>Paracoccaceae</taxon>
        <taxon>Thioclava</taxon>
    </lineage>
</organism>
<evidence type="ECO:0000313" key="4">
    <source>
        <dbReference type="EMBL" id="KEP69707.1"/>
    </source>
</evidence>
<dbReference type="InterPro" id="IPR008258">
    <property type="entry name" value="Transglycosylase_SLT_dom_1"/>
</dbReference>
<protein>
    <submittedName>
        <fullName evidence="4">Tail length tape measure protein</fullName>
    </submittedName>
</protein>
<gene>
    <name evidence="4" type="ORF">DL1_02505</name>
</gene>
<dbReference type="eggNOG" id="COG0741">
    <property type="taxonomic scope" value="Bacteria"/>
</dbReference>
<reference evidence="4 5" key="1">
    <citation type="submission" date="2014-03" db="EMBL/GenBank/DDBJ databases">
        <title>The draft genome sequence of Thioclava dalianensis DLFJ1-1.</title>
        <authorList>
            <person name="Lai Q."/>
            <person name="Shao Z."/>
        </authorList>
    </citation>
    <scope>NUCLEOTIDE SEQUENCE [LARGE SCALE GENOMIC DNA]</scope>
    <source>
        <strain evidence="4 5">DLFJ1-1</strain>
    </source>
</reference>
<dbReference type="STRING" id="1185766.SAMN05216224_101996"/>
<feature type="chain" id="PRO_5001700377" evidence="2">
    <location>
        <begin position="25"/>
        <end position="266"/>
    </location>
</feature>
<dbReference type="Proteomes" id="UP000027725">
    <property type="component" value="Unassembled WGS sequence"/>
</dbReference>
<dbReference type="AlphaFoldDB" id="A0A074U4Z7"/>
<evidence type="ECO:0000256" key="2">
    <source>
        <dbReference type="SAM" id="SignalP"/>
    </source>
</evidence>
<dbReference type="SUPFAM" id="SSF53955">
    <property type="entry name" value="Lysozyme-like"/>
    <property type="match status" value="1"/>
</dbReference>